<dbReference type="GO" id="GO:0008168">
    <property type="term" value="F:methyltransferase activity"/>
    <property type="evidence" value="ECO:0007669"/>
    <property type="project" value="UniProtKB-KW"/>
</dbReference>
<protein>
    <submittedName>
        <fullName evidence="2">RNA methyltransferase</fullName>
    </submittedName>
</protein>
<proteinExistence type="predicted"/>
<evidence type="ECO:0000259" key="1">
    <source>
        <dbReference type="Pfam" id="PF09936"/>
    </source>
</evidence>
<dbReference type="InterPro" id="IPR029026">
    <property type="entry name" value="tRNA_m1G_MTases_N"/>
</dbReference>
<sequence>MLSKVYVALIHYPVLGRDGRIITTAVTNLDIHDIARTSRTYNVKRYYVVTHLPAQQDIVRKVIGYWTEGFGKTYNPNRSDALSIVELKSYLEDVIAAIEHEEGARPIIIFTSAKVRSDTITYEEGRRIILETERPVLLLFGTGWGMPKELEEMCDYSLEPVRGKGDFNHLSVRAAVAIILDRLIGENYENCQSNI</sequence>
<dbReference type="InterPro" id="IPR019230">
    <property type="entry name" value="RNA_MeTrfase_C_dom"/>
</dbReference>
<dbReference type="EMBL" id="DSZY01000035">
    <property type="protein sequence ID" value="HGU41050.1"/>
    <property type="molecule type" value="Genomic_DNA"/>
</dbReference>
<name>A0A7C4GE92_9BACT</name>
<comment type="caution">
    <text evidence="2">The sequence shown here is derived from an EMBL/GenBank/DDBJ whole genome shotgun (WGS) entry which is preliminary data.</text>
</comment>
<keyword evidence="2" id="KW-0489">Methyltransferase</keyword>
<organism evidence="2">
    <name type="scientific">Fervidobacterium thailandense</name>
    <dbReference type="NCBI Taxonomy" id="1008305"/>
    <lineage>
        <taxon>Bacteria</taxon>
        <taxon>Thermotogati</taxon>
        <taxon>Thermotogota</taxon>
        <taxon>Thermotogae</taxon>
        <taxon>Thermotogales</taxon>
        <taxon>Fervidobacteriaceae</taxon>
        <taxon>Fervidobacterium</taxon>
    </lineage>
</organism>
<dbReference type="SUPFAM" id="SSF75217">
    <property type="entry name" value="alpha/beta knot"/>
    <property type="match status" value="1"/>
</dbReference>
<evidence type="ECO:0000313" key="2">
    <source>
        <dbReference type="EMBL" id="HGU41050.1"/>
    </source>
</evidence>
<dbReference type="InterPro" id="IPR029028">
    <property type="entry name" value="Alpha/beta_knot_MTases"/>
</dbReference>
<dbReference type="GO" id="GO:0032259">
    <property type="term" value="P:methylation"/>
    <property type="evidence" value="ECO:0007669"/>
    <property type="project" value="UniProtKB-KW"/>
</dbReference>
<dbReference type="Pfam" id="PF09936">
    <property type="entry name" value="Methyltrn_RNA_4"/>
    <property type="match status" value="1"/>
</dbReference>
<reference evidence="2" key="1">
    <citation type="journal article" date="2020" name="mSystems">
        <title>Genome- and Community-Level Interaction Insights into Carbon Utilization and Element Cycling Functions of Hydrothermarchaeota in Hydrothermal Sediment.</title>
        <authorList>
            <person name="Zhou Z."/>
            <person name="Liu Y."/>
            <person name="Xu W."/>
            <person name="Pan J."/>
            <person name="Luo Z.H."/>
            <person name="Li M."/>
        </authorList>
    </citation>
    <scope>NUCLEOTIDE SEQUENCE [LARGE SCALE GENOMIC DNA]</scope>
    <source>
        <strain evidence="2">SpSt-609</strain>
    </source>
</reference>
<feature type="domain" description="tRNA (guanine-N(1)-)-methyltransferase C-terminal" evidence="1">
    <location>
        <begin position="4"/>
        <end position="185"/>
    </location>
</feature>
<dbReference type="Gene3D" id="3.40.1280.10">
    <property type="match status" value="1"/>
</dbReference>
<gene>
    <name evidence="2" type="ORF">ENT77_07630</name>
</gene>
<accession>A0A7C4GE92</accession>
<dbReference type="CDD" id="cd18085">
    <property type="entry name" value="TM1570-like"/>
    <property type="match status" value="1"/>
</dbReference>
<keyword evidence="2" id="KW-0808">Transferase</keyword>
<dbReference type="AlphaFoldDB" id="A0A7C4GE92"/>